<organism evidence="3 4">
    <name type="scientific">Methanoculleus palmolei</name>
    <dbReference type="NCBI Taxonomy" id="72612"/>
    <lineage>
        <taxon>Archaea</taxon>
        <taxon>Methanobacteriati</taxon>
        <taxon>Methanobacteriota</taxon>
        <taxon>Stenosarchaea group</taxon>
        <taxon>Methanomicrobia</taxon>
        <taxon>Methanomicrobiales</taxon>
        <taxon>Methanomicrobiaceae</taxon>
        <taxon>Methanoculleus</taxon>
    </lineage>
</organism>
<keyword evidence="1" id="KW-0472">Membrane</keyword>
<evidence type="ECO:0000259" key="2">
    <source>
        <dbReference type="Pfam" id="PF07790"/>
    </source>
</evidence>
<evidence type="ECO:0000256" key="1">
    <source>
        <dbReference type="SAM" id="Phobius"/>
    </source>
</evidence>
<name>A0ABD8A5R3_9EURY</name>
<keyword evidence="1" id="KW-1133">Transmembrane helix</keyword>
<dbReference type="Proteomes" id="UP001626603">
    <property type="component" value="Chromosome"/>
</dbReference>
<dbReference type="NCBIfam" id="TIGR02537">
    <property type="entry name" value="arch_flag_Nterm"/>
    <property type="match status" value="1"/>
</dbReference>
<dbReference type="AlphaFoldDB" id="A0ABD8A5R3"/>
<dbReference type="Pfam" id="PF07790">
    <property type="entry name" value="Pilin_N"/>
    <property type="match status" value="1"/>
</dbReference>
<protein>
    <submittedName>
        <fullName evidence="3">Type IV pilin N-terminal domain-containing protein</fullName>
    </submittedName>
</protein>
<accession>A0ABD8A5R3</accession>
<feature type="transmembrane region" description="Helical" evidence="1">
    <location>
        <begin position="21"/>
        <end position="45"/>
    </location>
</feature>
<dbReference type="InterPro" id="IPR013373">
    <property type="entry name" value="Flagellin/pilin_N_arc"/>
</dbReference>
<dbReference type="EMBL" id="CP137641">
    <property type="protein sequence ID" value="WOX54897.1"/>
    <property type="molecule type" value="Genomic_DNA"/>
</dbReference>
<feature type="domain" description="Archaeal Type IV pilin N-terminal" evidence="2">
    <location>
        <begin position="16"/>
        <end position="105"/>
    </location>
</feature>
<gene>
    <name evidence="3" type="ORF">R6Y95_05340</name>
</gene>
<keyword evidence="4" id="KW-1185">Reference proteome</keyword>
<sequence length="242" mass="25874">MYRGKRTLKAFVENERAVSPVVGVMLMLVVTIIIAALVSSFAGGLSDSAEPAPTTAFEISMRAGDAVGRGATTNGPGAGPECVVLTMVAGETLHSKDIQIITTYTVPETYNGVDVVNAGKTIKHTLDGAIGSVLDEDVMEDAAWDPNSDPFVPQVNAYWPDDLTHRSLAPGNGMVGSGTPSFGACQFKPGEQYWFKDRRAFLGFDVDDRVKYGFQEGSVVHVTIIHTPSGQTVYDKDVVATW</sequence>
<proteinExistence type="predicted"/>
<keyword evidence="1" id="KW-0812">Transmembrane</keyword>
<reference evidence="3 4" key="1">
    <citation type="submission" date="2023-10" db="EMBL/GenBank/DDBJ databases">
        <title>The complete genome sequence of Methanoculleus palmolei DSM 4273.</title>
        <authorList>
            <person name="Lai S.-J."/>
            <person name="You Y.-T."/>
            <person name="Chen S.-C."/>
        </authorList>
    </citation>
    <scope>NUCLEOTIDE SEQUENCE [LARGE SCALE GENOMIC DNA]</scope>
    <source>
        <strain evidence="3 4">DSM 4273</strain>
    </source>
</reference>
<evidence type="ECO:0000313" key="4">
    <source>
        <dbReference type="Proteomes" id="UP001626603"/>
    </source>
</evidence>
<dbReference type="InterPro" id="IPR012859">
    <property type="entry name" value="Pilin_N_archaeal"/>
</dbReference>
<evidence type="ECO:0000313" key="3">
    <source>
        <dbReference type="EMBL" id="WOX54897.1"/>
    </source>
</evidence>